<dbReference type="OrthoDB" id="2384130at2759"/>
<gene>
    <name evidence="2" type="ORF">RirG_227250</name>
</gene>
<feature type="domain" description="DUF7869" evidence="1">
    <location>
        <begin position="5"/>
        <end position="94"/>
    </location>
</feature>
<dbReference type="STRING" id="1432141.A0A015K726"/>
<sequence>MVYNSLQKFAQNGKKHLQITCDNCTGQNKNNLSLWFWSWLVMLNWYEDITVNFMIPSHTKFICDSFFGHIKKVYWKHKVNTINDVKNIINNLPYSPQQVSSIYFKSAFSVHLFGVCKTEGGQNHQLNFVIGVGIGKDSIKIETIENQ</sequence>
<evidence type="ECO:0000259" key="1">
    <source>
        <dbReference type="Pfam" id="PF25273"/>
    </source>
</evidence>
<proteinExistence type="predicted"/>
<evidence type="ECO:0000313" key="3">
    <source>
        <dbReference type="Proteomes" id="UP000022910"/>
    </source>
</evidence>
<evidence type="ECO:0000313" key="2">
    <source>
        <dbReference type="EMBL" id="EXX55226.1"/>
    </source>
</evidence>
<dbReference type="EMBL" id="JEMT01028269">
    <property type="protein sequence ID" value="EXX55226.1"/>
    <property type="molecule type" value="Genomic_DNA"/>
</dbReference>
<organism evidence="2 3">
    <name type="scientific">Rhizophagus irregularis (strain DAOM 197198w)</name>
    <name type="common">Glomus intraradices</name>
    <dbReference type="NCBI Taxonomy" id="1432141"/>
    <lineage>
        <taxon>Eukaryota</taxon>
        <taxon>Fungi</taxon>
        <taxon>Fungi incertae sedis</taxon>
        <taxon>Mucoromycota</taxon>
        <taxon>Glomeromycotina</taxon>
        <taxon>Glomeromycetes</taxon>
        <taxon>Glomerales</taxon>
        <taxon>Glomeraceae</taxon>
        <taxon>Rhizophagus</taxon>
    </lineage>
</organism>
<dbReference type="PANTHER" id="PTHR34415:SF1">
    <property type="entry name" value="INTEGRASE CATALYTIC DOMAIN-CONTAINING PROTEIN"/>
    <property type="match status" value="1"/>
</dbReference>
<accession>A0A015K726</accession>
<comment type="caution">
    <text evidence="2">The sequence shown here is derived from an EMBL/GenBank/DDBJ whole genome shotgun (WGS) entry which is preliminary data.</text>
</comment>
<name>A0A015K726_RHIIW</name>
<dbReference type="Proteomes" id="UP000022910">
    <property type="component" value="Unassembled WGS sequence"/>
</dbReference>
<reference evidence="2 3" key="1">
    <citation type="submission" date="2014-02" db="EMBL/GenBank/DDBJ databases">
        <title>Single nucleus genome sequencing reveals high similarity among nuclei of an endomycorrhizal fungus.</title>
        <authorList>
            <person name="Lin K."/>
            <person name="Geurts R."/>
            <person name="Zhang Z."/>
            <person name="Limpens E."/>
            <person name="Saunders D.G."/>
            <person name="Mu D."/>
            <person name="Pang E."/>
            <person name="Cao H."/>
            <person name="Cha H."/>
            <person name="Lin T."/>
            <person name="Zhou Q."/>
            <person name="Shang Y."/>
            <person name="Li Y."/>
            <person name="Ivanov S."/>
            <person name="Sharma T."/>
            <person name="Velzen R.V."/>
            <person name="Ruijter N.D."/>
            <person name="Aanen D.K."/>
            <person name="Win J."/>
            <person name="Kamoun S."/>
            <person name="Bisseling T."/>
            <person name="Huang S."/>
        </authorList>
    </citation>
    <scope>NUCLEOTIDE SEQUENCE [LARGE SCALE GENOMIC DNA]</scope>
    <source>
        <strain evidence="3">DAOM197198w</strain>
    </source>
</reference>
<dbReference type="InterPro" id="IPR057191">
    <property type="entry name" value="DUF7869"/>
</dbReference>
<keyword evidence="3" id="KW-1185">Reference proteome</keyword>
<dbReference type="Pfam" id="PF25273">
    <property type="entry name" value="DUF7869"/>
    <property type="match status" value="1"/>
</dbReference>
<dbReference type="PANTHER" id="PTHR34415">
    <property type="entry name" value="INTEGRASE CATALYTIC DOMAIN-CONTAINING PROTEIN"/>
    <property type="match status" value="1"/>
</dbReference>
<protein>
    <recommendedName>
        <fullName evidence="1">DUF7869 domain-containing protein</fullName>
    </recommendedName>
</protein>
<dbReference type="HOGENOM" id="CLU_1769139_0_0_1"/>
<dbReference type="AlphaFoldDB" id="A0A015K726"/>